<dbReference type="Proteomes" id="UP000177088">
    <property type="component" value="Unassembled WGS sequence"/>
</dbReference>
<dbReference type="CDD" id="cd06174">
    <property type="entry name" value="MFS"/>
    <property type="match status" value="1"/>
</dbReference>
<dbReference type="Gene3D" id="1.20.1250.20">
    <property type="entry name" value="MFS general substrate transporter like domains"/>
    <property type="match status" value="1"/>
</dbReference>
<feature type="transmembrane region" description="Helical" evidence="2">
    <location>
        <begin position="240"/>
        <end position="259"/>
    </location>
</feature>
<feature type="transmembrane region" description="Helical" evidence="2">
    <location>
        <begin position="304"/>
        <end position="321"/>
    </location>
</feature>
<keyword evidence="1" id="KW-0620">Polyamine biosynthesis</keyword>
<dbReference type="GO" id="GO:0006596">
    <property type="term" value="P:polyamine biosynthetic process"/>
    <property type="evidence" value="ECO:0007669"/>
    <property type="project" value="UniProtKB-KW"/>
</dbReference>
<keyword evidence="2" id="KW-1133">Transmembrane helix</keyword>
<evidence type="ECO:0000313" key="4">
    <source>
        <dbReference type="Proteomes" id="UP000177088"/>
    </source>
</evidence>
<dbReference type="AlphaFoldDB" id="A0A1F7U5S8"/>
<feature type="transmembrane region" description="Helical" evidence="2">
    <location>
        <begin position="114"/>
        <end position="147"/>
    </location>
</feature>
<dbReference type="PANTHER" id="PTHR43317">
    <property type="entry name" value="THERMOSPERMINE SYNTHASE ACAULIS5"/>
    <property type="match status" value="1"/>
</dbReference>
<accession>A0A1F7U5S8</accession>
<feature type="transmembrane region" description="Helical" evidence="2">
    <location>
        <begin position="77"/>
        <end position="94"/>
    </location>
</feature>
<feature type="transmembrane region" description="Helical" evidence="2">
    <location>
        <begin position="327"/>
        <end position="347"/>
    </location>
</feature>
<feature type="transmembrane region" description="Helical" evidence="2">
    <location>
        <begin position="367"/>
        <end position="386"/>
    </location>
</feature>
<dbReference type="SUPFAM" id="SSF53335">
    <property type="entry name" value="S-adenosyl-L-methionine-dependent methyltransferases"/>
    <property type="match status" value="1"/>
</dbReference>
<feature type="transmembrane region" description="Helical" evidence="2">
    <location>
        <begin position="12"/>
        <end position="35"/>
    </location>
</feature>
<dbReference type="InterPro" id="IPR036259">
    <property type="entry name" value="MFS_trans_sf"/>
</dbReference>
<name>A0A1F7U5S8_9BACT</name>
<feature type="transmembrane region" description="Helical" evidence="2">
    <location>
        <begin position="159"/>
        <end position="183"/>
    </location>
</feature>
<proteinExistence type="predicted"/>
<evidence type="ECO:0000256" key="1">
    <source>
        <dbReference type="ARBA" id="ARBA00023115"/>
    </source>
</evidence>
<dbReference type="PANTHER" id="PTHR43317:SF3">
    <property type="entry name" value="BLR2883 PROTEIN"/>
    <property type="match status" value="1"/>
</dbReference>
<dbReference type="Pfam" id="PF01564">
    <property type="entry name" value="Spermine_synth"/>
    <property type="match status" value="1"/>
</dbReference>
<evidence type="ECO:0008006" key="5">
    <source>
        <dbReference type="Google" id="ProtNLM"/>
    </source>
</evidence>
<comment type="caution">
    <text evidence="3">The sequence shown here is derived from an EMBL/GenBank/DDBJ whole genome shotgun (WGS) entry which is preliminary data.</text>
</comment>
<feature type="transmembrane region" description="Helical" evidence="2">
    <location>
        <begin position="41"/>
        <end position="65"/>
    </location>
</feature>
<feature type="transmembrane region" description="Helical" evidence="2">
    <location>
        <begin position="189"/>
        <end position="208"/>
    </location>
</feature>
<keyword evidence="2" id="KW-0812">Transmembrane</keyword>
<evidence type="ECO:0000313" key="3">
    <source>
        <dbReference type="EMBL" id="OGL73636.1"/>
    </source>
</evidence>
<keyword evidence="2" id="KW-0472">Membrane</keyword>
<sequence>MNGLVKKIVFAIFLLSGFCGFVYQVVWLRLAFAAFGINTQVISVVVSMFMLGLALGSWAAGALIARSGSRHWPRNGIFVYALAELGIGLGAFVVPRLFAVGRQWLLAFGSTDSFYYLLLSALVVAVSIVPWCFLMGTTIPLMIAYVNSRLTKDVKIFSYLYFANTAGAVLGAAVSAAVLIEIFGFRGTLAVAAAINTAIALTSLVIGLKMRRSTAVATSSEAVAEAVHVEIEVENSEKRLILPILFMTGLSSMGLEVAWTRIFTPLVGTTVYSFAFIVIIYLIGTCVGLWAYRRDVRRRKTLTSLALLVWLVLISVGQIVLNDPWLGSGLFRMVVTIFGFAYILGYLTPKQIDGLSGGDSAVVGRSYAVNILGCIVGPLLTSYLLIPLVGTKITVLALSLPYIYFIWQMRKKSVEISSKEFVFCSALTVLLIFGFFGATYEEGLTGARGIRLLKRDYNATVVAISRSPRDKSLLVNGFGMTSLTPITKNMAHLPYALLQRRPEKALVICFGMGTTFRSSLSWDVDTTAVELTPSVKDVFPMFFSDADAVMRNPRGRVVIDDGRRYLQHTSEKYDLITIDPPPPIAAAGSSLLYSKEFYEIAKDHLKEGGILEQWFPDNENPALRVWSPTLGATARSLREVFPYVDVYLSVEGWGYHFIASKTPINAITPEQFVAVMPEAAKADLMEWGAPGNQDISQYAANILSRKMPFDQFLMGSPDIVITDDRPFNEYYLLRNLTDKSGPTR</sequence>
<gene>
    <name evidence="3" type="ORF">A3C96_03110</name>
</gene>
<evidence type="ECO:0000256" key="2">
    <source>
        <dbReference type="SAM" id="Phobius"/>
    </source>
</evidence>
<dbReference type="InterPro" id="IPR029063">
    <property type="entry name" value="SAM-dependent_MTases_sf"/>
</dbReference>
<organism evidence="3 4">
    <name type="scientific">Candidatus Uhrbacteria bacterium RIFCSPHIGHO2_02_FULL_60_10</name>
    <dbReference type="NCBI Taxonomy" id="1802392"/>
    <lineage>
        <taxon>Bacteria</taxon>
        <taxon>Candidatus Uhriibacteriota</taxon>
    </lineage>
</organism>
<feature type="transmembrane region" description="Helical" evidence="2">
    <location>
        <begin position="271"/>
        <end position="292"/>
    </location>
</feature>
<dbReference type="SUPFAM" id="SSF103473">
    <property type="entry name" value="MFS general substrate transporter"/>
    <property type="match status" value="1"/>
</dbReference>
<protein>
    <recommendedName>
        <fullName evidence="5">PABS domain-containing protein</fullName>
    </recommendedName>
</protein>
<dbReference type="Gene3D" id="3.40.50.150">
    <property type="entry name" value="Vaccinia Virus protein VP39"/>
    <property type="match status" value="1"/>
</dbReference>
<feature type="transmembrane region" description="Helical" evidence="2">
    <location>
        <begin position="421"/>
        <end position="440"/>
    </location>
</feature>
<dbReference type="EMBL" id="MGEA01000053">
    <property type="protein sequence ID" value="OGL73636.1"/>
    <property type="molecule type" value="Genomic_DNA"/>
</dbReference>
<reference evidence="3 4" key="1">
    <citation type="journal article" date="2016" name="Nat. Commun.">
        <title>Thousands of microbial genomes shed light on interconnected biogeochemical processes in an aquifer system.</title>
        <authorList>
            <person name="Anantharaman K."/>
            <person name="Brown C.T."/>
            <person name="Hug L.A."/>
            <person name="Sharon I."/>
            <person name="Castelle C.J."/>
            <person name="Probst A.J."/>
            <person name="Thomas B.C."/>
            <person name="Singh A."/>
            <person name="Wilkins M.J."/>
            <person name="Karaoz U."/>
            <person name="Brodie E.L."/>
            <person name="Williams K.H."/>
            <person name="Hubbard S.S."/>
            <person name="Banfield J.F."/>
        </authorList>
    </citation>
    <scope>NUCLEOTIDE SEQUENCE [LARGE SCALE GENOMIC DNA]</scope>
</reference>
<feature type="transmembrane region" description="Helical" evidence="2">
    <location>
        <begin position="392"/>
        <end position="409"/>
    </location>
</feature>